<evidence type="ECO:0000256" key="13">
    <source>
        <dbReference type="ARBA" id="ARBA00047833"/>
    </source>
</evidence>
<dbReference type="Gene3D" id="3.90.190.20">
    <property type="entry name" value="Mur ligase, C-terminal domain"/>
    <property type="match status" value="1"/>
</dbReference>
<protein>
    <recommendedName>
        <fullName evidence="3 14">UDP-N-acetylmuramate--L-alanine ligase</fullName>
        <ecNumber evidence="3 14">6.3.2.8</ecNumber>
    </recommendedName>
    <alternativeName>
        <fullName evidence="14">UDP-N-acetylmuramoyl-L-alanine synthetase</fullName>
    </alternativeName>
</protein>
<evidence type="ECO:0000259" key="15">
    <source>
        <dbReference type="Pfam" id="PF01225"/>
    </source>
</evidence>
<evidence type="ECO:0000256" key="10">
    <source>
        <dbReference type="ARBA" id="ARBA00022984"/>
    </source>
</evidence>
<evidence type="ECO:0000256" key="8">
    <source>
        <dbReference type="ARBA" id="ARBA00022840"/>
    </source>
</evidence>
<dbReference type="InterPro" id="IPR036615">
    <property type="entry name" value="Mur_ligase_C_dom_sf"/>
</dbReference>
<evidence type="ECO:0000256" key="9">
    <source>
        <dbReference type="ARBA" id="ARBA00022960"/>
    </source>
</evidence>
<feature type="domain" description="Mur ligase C-terminal" evidence="16">
    <location>
        <begin position="327"/>
        <end position="462"/>
    </location>
</feature>
<evidence type="ECO:0000256" key="1">
    <source>
        <dbReference type="ARBA" id="ARBA00004496"/>
    </source>
</evidence>
<evidence type="ECO:0000256" key="14">
    <source>
        <dbReference type="HAMAP-Rule" id="MF_00046"/>
    </source>
</evidence>
<sequence length="488" mass="52909">MTKTEKYAQLRTMIPEMRRIKRIHFVGIGGAGMGGIAEVLLNEGYQVSGSDIAPNTVTQRLIRFGAKVIIGHQAQSVNGVDVVVVSTAIDEQNPEIIAAKENRTPIVRRAEMLAELMRYRHGVAIAGTHGKTTTTSLISSVYGQAERDPTFVIGGLLNSAGTNARLGTSRYLIAEADESDASFLHLQPMVSVVTNIEADHMDTYGGDFEVLKNTFVDFLHNLPFYGVAVICIDDDVVRELMPRIGRKLVTYGFSDDADIQAIDFDQSGHQSRFNVKRVGKPDLAITLNLPGQHNVLNALAAIAVATEDDIEDDAIVSALASFEGIGRRFQHLGEFNTSNGNVMLVDDYGHHPTEVAATIKAARAGWPDKRLVMAYQPHRFSRTRDLYEDFVEVLSQVDCLILLDVYAAGEAPVPGADGRALCRSIRARGQLDPIFAATPEQLALVLPDVLQNGDLLLTQGAGNIGALSQQLASNCLGFDLINNSVGND</sequence>
<dbReference type="PANTHER" id="PTHR43445:SF3">
    <property type="entry name" value="UDP-N-ACETYLMURAMATE--L-ALANINE LIGASE"/>
    <property type="match status" value="1"/>
</dbReference>
<comment type="catalytic activity">
    <reaction evidence="13 14">
        <text>UDP-N-acetyl-alpha-D-muramate + L-alanine + ATP = UDP-N-acetyl-alpha-D-muramoyl-L-alanine + ADP + phosphate + H(+)</text>
        <dbReference type="Rhea" id="RHEA:23372"/>
        <dbReference type="ChEBI" id="CHEBI:15378"/>
        <dbReference type="ChEBI" id="CHEBI:30616"/>
        <dbReference type="ChEBI" id="CHEBI:43474"/>
        <dbReference type="ChEBI" id="CHEBI:57972"/>
        <dbReference type="ChEBI" id="CHEBI:70757"/>
        <dbReference type="ChEBI" id="CHEBI:83898"/>
        <dbReference type="ChEBI" id="CHEBI:456216"/>
        <dbReference type="EC" id="6.3.2.8"/>
    </reaction>
</comment>
<feature type="binding site" evidence="14">
    <location>
        <begin position="127"/>
        <end position="133"/>
    </location>
    <ligand>
        <name>ATP</name>
        <dbReference type="ChEBI" id="CHEBI:30616"/>
    </ligand>
</feature>
<evidence type="ECO:0000313" key="18">
    <source>
        <dbReference type="EMBL" id="MBR9729045.1"/>
    </source>
</evidence>
<dbReference type="EC" id="6.3.2.8" evidence="3 14"/>
<accession>A0ABS5I4U0</accession>
<feature type="domain" description="Mur ligase N-terminal catalytic" evidence="15">
    <location>
        <begin position="22"/>
        <end position="120"/>
    </location>
</feature>
<dbReference type="Pfam" id="PF02875">
    <property type="entry name" value="Mur_ligase_C"/>
    <property type="match status" value="1"/>
</dbReference>
<evidence type="ECO:0000256" key="12">
    <source>
        <dbReference type="ARBA" id="ARBA00023316"/>
    </source>
</evidence>
<evidence type="ECO:0000256" key="6">
    <source>
        <dbReference type="ARBA" id="ARBA00022618"/>
    </source>
</evidence>
<comment type="function">
    <text evidence="14">Cell wall formation.</text>
</comment>
<dbReference type="SUPFAM" id="SSF53623">
    <property type="entry name" value="MurD-like peptide ligases, catalytic domain"/>
    <property type="match status" value="1"/>
</dbReference>
<comment type="pathway">
    <text evidence="2 14">Cell wall biogenesis; peptidoglycan biosynthesis.</text>
</comment>
<dbReference type="InterPro" id="IPR050061">
    <property type="entry name" value="MurCDEF_pg_biosynth"/>
</dbReference>
<dbReference type="InterPro" id="IPR000713">
    <property type="entry name" value="Mur_ligase_N"/>
</dbReference>
<keyword evidence="4 14" id="KW-0963">Cytoplasm</keyword>
<keyword evidence="19" id="KW-1185">Reference proteome</keyword>
<comment type="similarity">
    <text evidence="14">Belongs to the MurCDEF family.</text>
</comment>
<evidence type="ECO:0000259" key="16">
    <source>
        <dbReference type="Pfam" id="PF02875"/>
    </source>
</evidence>
<reference evidence="18 19" key="1">
    <citation type="submission" date="2020-02" db="EMBL/GenBank/DDBJ databases">
        <title>Shewanella WXL01 sp. nov., a marine bacterium isolated from green algae in Luhuitou Fringing Reef (Northern South China Sea).</title>
        <authorList>
            <person name="Wang X."/>
        </authorList>
    </citation>
    <scope>NUCLEOTIDE SEQUENCE [LARGE SCALE GENOMIC DNA]</scope>
    <source>
        <strain evidence="18 19">MCCC 1A01895</strain>
    </source>
</reference>
<evidence type="ECO:0000256" key="7">
    <source>
        <dbReference type="ARBA" id="ARBA00022741"/>
    </source>
</evidence>
<keyword evidence="10 14" id="KW-0573">Peptidoglycan synthesis</keyword>
<keyword evidence="12 14" id="KW-0961">Cell wall biogenesis/degradation</keyword>
<dbReference type="InterPro" id="IPR005758">
    <property type="entry name" value="UDP-N-AcMur_Ala_ligase_MurC"/>
</dbReference>
<keyword evidence="9 14" id="KW-0133">Cell shape</keyword>
<comment type="subcellular location">
    <subcellularLocation>
        <location evidence="1 14">Cytoplasm</location>
    </subcellularLocation>
</comment>
<dbReference type="Proteomes" id="UP000811844">
    <property type="component" value="Unassembled WGS sequence"/>
</dbReference>
<evidence type="ECO:0000256" key="3">
    <source>
        <dbReference type="ARBA" id="ARBA00012211"/>
    </source>
</evidence>
<evidence type="ECO:0000256" key="4">
    <source>
        <dbReference type="ARBA" id="ARBA00022490"/>
    </source>
</evidence>
<gene>
    <name evidence="14 18" type="primary">murC</name>
    <name evidence="18" type="ORF">G3R48_13785</name>
</gene>
<dbReference type="InterPro" id="IPR013221">
    <property type="entry name" value="Mur_ligase_cen"/>
</dbReference>
<proteinExistence type="inferred from homology"/>
<evidence type="ECO:0000259" key="17">
    <source>
        <dbReference type="Pfam" id="PF08245"/>
    </source>
</evidence>
<evidence type="ECO:0000313" key="19">
    <source>
        <dbReference type="Proteomes" id="UP000811844"/>
    </source>
</evidence>
<dbReference type="EMBL" id="JAAIKR010000015">
    <property type="protein sequence ID" value="MBR9729045.1"/>
    <property type="molecule type" value="Genomic_DNA"/>
</dbReference>
<dbReference type="Pfam" id="PF01225">
    <property type="entry name" value="Mur_ligase"/>
    <property type="match status" value="1"/>
</dbReference>
<evidence type="ECO:0000256" key="5">
    <source>
        <dbReference type="ARBA" id="ARBA00022598"/>
    </source>
</evidence>
<keyword evidence="7 14" id="KW-0547">Nucleotide-binding</keyword>
<dbReference type="HAMAP" id="MF_00046">
    <property type="entry name" value="MurC"/>
    <property type="match status" value="1"/>
</dbReference>
<dbReference type="Gene3D" id="3.40.1190.10">
    <property type="entry name" value="Mur-like, catalytic domain"/>
    <property type="match status" value="1"/>
</dbReference>
<feature type="domain" description="Mur ligase central" evidence="17">
    <location>
        <begin position="125"/>
        <end position="305"/>
    </location>
</feature>
<comment type="caution">
    <text evidence="18">The sequence shown here is derived from an EMBL/GenBank/DDBJ whole genome shotgun (WGS) entry which is preliminary data.</text>
</comment>
<evidence type="ECO:0000256" key="2">
    <source>
        <dbReference type="ARBA" id="ARBA00004752"/>
    </source>
</evidence>
<keyword evidence="11 14" id="KW-0131">Cell cycle</keyword>
<organism evidence="18 19">
    <name type="scientific">Shewanella intestini</name>
    <dbReference type="NCBI Taxonomy" id="2017544"/>
    <lineage>
        <taxon>Bacteria</taxon>
        <taxon>Pseudomonadati</taxon>
        <taxon>Pseudomonadota</taxon>
        <taxon>Gammaproteobacteria</taxon>
        <taxon>Alteromonadales</taxon>
        <taxon>Shewanellaceae</taxon>
        <taxon>Shewanella</taxon>
    </lineage>
</organism>
<keyword evidence="6 14" id="KW-0132">Cell division</keyword>
<keyword evidence="8 14" id="KW-0067">ATP-binding</keyword>
<dbReference type="InterPro" id="IPR004101">
    <property type="entry name" value="Mur_ligase_C"/>
</dbReference>
<dbReference type="InterPro" id="IPR036565">
    <property type="entry name" value="Mur-like_cat_sf"/>
</dbReference>
<dbReference type="PANTHER" id="PTHR43445">
    <property type="entry name" value="UDP-N-ACETYLMURAMATE--L-ALANINE LIGASE-RELATED"/>
    <property type="match status" value="1"/>
</dbReference>
<dbReference type="SUPFAM" id="SSF51984">
    <property type="entry name" value="MurCD N-terminal domain"/>
    <property type="match status" value="1"/>
</dbReference>
<dbReference type="SUPFAM" id="SSF53244">
    <property type="entry name" value="MurD-like peptide ligases, peptide-binding domain"/>
    <property type="match status" value="1"/>
</dbReference>
<keyword evidence="5 14" id="KW-0436">Ligase</keyword>
<dbReference type="RefSeq" id="WP_153665581.1">
    <property type="nucleotide sequence ID" value="NZ_JAAIKR010000015.1"/>
</dbReference>
<dbReference type="NCBIfam" id="TIGR01082">
    <property type="entry name" value="murC"/>
    <property type="match status" value="1"/>
</dbReference>
<dbReference type="Gene3D" id="3.40.50.720">
    <property type="entry name" value="NAD(P)-binding Rossmann-like Domain"/>
    <property type="match status" value="1"/>
</dbReference>
<dbReference type="GO" id="GO:0008763">
    <property type="term" value="F:UDP-N-acetylmuramate-L-alanine ligase activity"/>
    <property type="evidence" value="ECO:0007669"/>
    <property type="project" value="UniProtKB-EC"/>
</dbReference>
<name>A0ABS5I4U0_9GAMM</name>
<dbReference type="Pfam" id="PF08245">
    <property type="entry name" value="Mur_ligase_M"/>
    <property type="match status" value="1"/>
</dbReference>
<evidence type="ECO:0000256" key="11">
    <source>
        <dbReference type="ARBA" id="ARBA00023306"/>
    </source>
</evidence>